<reference evidence="6 7" key="1">
    <citation type="submission" date="2015-12" db="EMBL/GenBank/DDBJ databases">
        <title>Genome sequence of Tistrella mobilis MCCC 1A02139.</title>
        <authorList>
            <person name="Lu L."/>
            <person name="Lai Q."/>
            <person name="Shao Z."/>
            <person name="Qian P."/>
        </authorList>
    </citation>
    <scope>NUCLEOTIDE SEQUENCE [LARGE SCALE GENOMIC DNA]</scope>
    <source>
        <strain evidence="6 7">MCCC 1A02139</strain>
    </source>
</reference>
<dbReference type="EMBL" id="LPZR01000046">
    <property type="protein sequence ID" value="KYO56259.1"/>
    <property type="molecule type" value="Genomic_DNA"/>
</dbReference>
<dbReference type="Proteomes" id="UP000075787">
    <property type="component" value="Unassembled WGS sequence"/>
</dbReference>
<feature type="domain" description="HIT" evidence="4">
    <location>
        <begin position="9"/>
        <end position="112"/>
    </location>
</feature>
<feature type="active site" description="Tele-AMP-histidine intermediate" evidence="1">
    <location>
        <position position="98"/>
    </location>
</feature>
<feature type="short sequence motif" description="Histidine triad motif" evidence="2 3">
    <location>
        <begin position="96"/>
        <end position="100"/>
    </location>
</feature>
<evidence type="ECO:0000313" key="7">
    <source>
        <dbReference type="Proteomes" id="UP000075787"/>
    </source>
</evidence>
<evidence type="ECO:0000256" key="1">
    <source>
        <dbReference type="PIRSR" id="PIRSR601310-1"/>
    </source>
</evidence>
<comment type="caution">
    <text evidence="6">The sequence shown here is derived from an EMBL/GenBank/DDBJ whole genome shotgun (WGS) entry which is preliminary data.</text>
</comment>
<organism evidence="6 7">
    <name type="scientific">Tistrella mobilis</name>
    <dbReference type="NCBI Taxonomy" id="171437"/>
    <lineage>
        <taxon>Bacteria</taxon>
        <taxon>Pseudomonadati</taxon>
        <taxon>Pseudomonadota</taxon>
        <taxon>Alphaproteobacteria</taxon>
        <taxon>Geminicoccales</taxon>
        <taxon>Geminicoccaceae</taxon>
        <taxon>Tistrella</taxon>
    </lineage>
</organism>
<protein>
    <submittedName>
        <fullName evidence="6">HIT family hydrolase</fullName>
    </submittedName>
    <submittedName>
        <fullName evidence="5">HIT family protein</fullName>
    </submittedName>
</protein>
<dbReference type="AlphaFoldDB" id="A0A161R716"/>
<dbReference type="Pfam" id="PF01230">
    <property type="entry name" value="HIT"/>
    <property type="match status" value="1"/>
</dbReference>
<evidence type="ECO:0000259" key="4">
    <source>
        <dbReference type="PROSITE" id="PS51084"/>
    </source>
</evidence>
<evidence type="ECO:0000313" key="5">
    <source>
        <dbReference type="EMBL" id="HAE48985.1"/>
    </source>
</evidence>
<dbReference type="OrthoDB" id="9784774at2"/>
<dbReference type="GO" id="GO:0016787">
    <property type="term" value="F:hydrolase activity"/>
    <property type="evidence" value="ECO:0007669"/>
    <property type="project" value="UniProtKB-KW"/>
</dbReference>
<evidence type="ECO:0000313" key="8">
    <source>
        <dbReference type="Proteomes" id="UP000257706"/>
    </source>
</evidence>
<proteinExistence type="predicted"/>
<evidence type="ECO:0000256" key="3">
    <source>
        <dbReference type="PROSITE-ProRule" id="PRU00464"/>
    </source>
</evidence>
<keyword evidence="6" id="KW-0378">Hydrolase</keyword>
<dbReference type="PANTHER" id="PTHR46648:SF1">
    <property type="entry name" value="ADENOSINE 5'-MONOPHOSPHORAMIDASE HNT1"/>
    <property type="match status" value="1"/>
</dbReference>
<name>A0A161R716_9PROT</name>
<dbReference type="SUPFAM" id="SSF54197">
    <property type="entry name" value="HIT-like"/>
    <property type="match status" value="1"/>
</dbReference>
<dbReference type="Proteomes" id="UP000257706">
    <property type="component" value="Unassembled WGS sequence"/>
</dbReference>
<dbReference type="RefSeq" id="WP_062761936.1">
    <property type="nucleotide sequence ID" value="NZ_CP121045.1"/>
</dbReference>
<dbReference type="EMBL" id="DMAI01000266">
    <property type="protein sequence ID" value="HAE48985.1"/>
    <property type="molecule type" value="Genomic_DNA"/>
</dbReference>
<dbReference type="InterPro" id="IPR011146">
    <property type="entry name" value="HIT-like"/>
</dbReference>
<evidence type="ECO:0000313" key="6">
    <source>
        <dbReference type="EMBL" id="KYO56259.1"/>
    </source>
</evidence>
<dbReference type="InterPro" id="IPR001310">
    <property type="entry name" value="Histidine_triad_HIT"/>
</dbReference>
<gene>
    <name evidence="6" type="ORF">AUP44_02600</name>
    <name evidence="5" type="ORF">DCK97_16325</name>
</gene>
<accession>A0A161R716</accession>
<evidence type="ECO:0000256" key="2">
    <source>
        <dbReference type="PIRSR" id="PIRSR601310-3"/>
    </source>
</evidence>
<dbReference type="GeneID" id="97243835"/>
<dbReference type="Gene3D" id="3.30.428.10">
    <property type="entry name" value="HIT-like"/>
    <property type="match status" value="1"/>
</dbReference>
<dbReference type="PANTHER" id="PTHR46648">
    <property type="entry name" value="HIT FAMILY PROTEIN 1"/>
    <property type="match status" value="1"/>
</dbReference>
<sequence>MTDTPTTCLFCAIADGRLPTHLVHQDEEIMAFMDIQPIRPGHTLIIPRAHHAYFEDLPPATAARIVDLGQRLAREMKRIWQVPRVAFAFTGIDVAHTHAHVFPMVEVTDVLSKRQIAEPDITVRPMPRAEPAELAGIAARLADAVRQG</sequence>
<reference evidence="5 8" key="2">
    <citation type="journal article" date="2018" name="Nat. Biotechnol.">
        <title>A standardized bacterial taxonomy based on genome phylogeny substantially revises the tree of life.</title>
        <authorList>
            <person name="Parks D.H."/>
            <person name="Chuvochina M."/>
            <person name="Waite D.W."/>
            <person name="Rinke C."/>
            <person name="Skarshewski A."/>
            <person name="Chaumeil P.A."/>
            <person name="Hugenholtz P."/>
        </authorList>
    </citation>
    <scope>NUCLEOTIDE SEQUENCE [LARGE SCALE GENOMIC DNA]</scope>
    <source>
        <strain evidence="5">UBA8739</strain>
    </source>
</reference>
<dbReference type="PROSITE" id="PS51084">
    <property type="entry name" value="HIT_2"/>
    <property type="match status" value="1"/>
</dbReference>
<dbReference type="InterPro" id="IPR036265">
    <property type="entry name" value="HIT-like_sf"/>
</dbReference>
<dbReference type="PRINTS" id="PR00332">
    <property type="entry name" value="HISTRIAD"/>
</dbReference>
<dbReference type="GO" id="GO:0009117">
    <property type="term" value="P:nucleotide metabolic process"/>
    <property type="evidence" value="ECO:0007669"/>
    <property type="project" value="TreeGrafter"/>
</dbReference>